<comment type="function">
    <text evidence="6">May nick specific sequences that contain T:G mispairs resulting from m5C-deamination.</text>
</comment>
<dbReference type="Proteomes" id="UP001565200">
    <property type="component" value="Unassembled WGS sequence"/>
</dbReference>
<keyword evidence="8" id="KW-1185">Reference proteome</keyword>
<dbReference type="InterPro" id="IPR004603">
    <property type="entry name" value="DNA_mismatch_endonuc_vsr"/>
</dbReference>
<dbReference type="Gene3D" id="3.40.960.10">
    <property type="entry name" value="VSR Endonuclease"/>
    <property type="match status" value="1"/>
</dbReference>
<evidence type="ECO:0000256" key="2">
    <source>
        <dbReference type="ARBA" id="ARBA00022759"/>
    </source>
</evidence>
<dbReference type="EC" id="3.1.-.-" evidence="6"/>
<sequence length="139" mass="16319">MADVLSQEQRSRCMSHIKSKNTKPEVLVRRFLFANGFRFRLHRKDLPGNPDIVLPKYKVAIFINGCFWHGHRGCKYATIPVNNHDFWQTKISGNVERDKINVAKLNEMGWRVIEIWQCQLKPKNNELTLSNLITELQNE</sequence>
<evidence type="ECO:0000256" key="3">
    <source>
        <dbReference type="ARBA" id="ARBA00022763"/>
    </source>
</evidence>
<proteinExistence type="inferred from homology"/>
<dbReference type="GO" id="GO:0004519">
    <property type="term" value="F:endonuclease activity"/>
    <property type="evidence" value="ECO:0007669"/>
    <property type="project" value="UniProtKB-KW"/>
</dbReference>
<accession>A0ABV4CYY5</accession>
<evidence type="ECO:0000256" key="1">
    <source>
        <dbReference type="ARBA" id="ARBA00022722"/>
    </source>
</evidence>
<comment type="similarity">
    <text evidence="6">Belongs to the vsr family.</text>
</comment>
<dbReference type="RefSeq" id="WP_288099263.1">
    <property type="nucleotide sequence ID" value="NZ_JBCLPP010000062.1"/>
</dbReference>
<keyword evidence="4 6" id="KW-0378">Hydrolase</keyword>
<dbReference type="PIRSF" id="PIRSF018267">
    <property type="entry name" value="VSR_endonuc"/>
    <property type="match status" value="1"/>
</dbReference>
<keyword evidence="2 6" id="KW-0255">Endonuclease</keyword>
<dbReference type="Pfam" id="PF03852">
    <property type="entry name" value="Vsr"/>
    <property type="match status" value="1"/>
</dbReference>
<reference evidence="7 8" key="1">
    <citation type="submission" date="2024-03" db="EMBL/GenBank/DDBJ databases">
        <title>Mouse gut bacterial collection (mGBC) of GemPharmatech.</title>
        <authorList>
            <person name="He Y."/>
            <person name="Dong L."/>
            <person name="Wu D."/>
            <person name="Gao X."/>
            <person name="Lin Z."/>
        </authorList>
    </citation>
    <scope>NUCLEOTIDE SEQUENCE [LARGE SCALE GENOMIC DNA]</scope>
    <source>
        <strain evidence="7 8">54-13</strain>
    </source>
</reference>
<keyword evidence="1 6" id="KW-0540">Nuclease</keyword>
<evidence type="ECO:0000313" key="7">
    <source>
        <dbReference type="EMBL" id="MEY8246615.1"/>
    </source>
</evidence>
<organism evidence="7 8">
    <name type="scientific">Heminiphilus faecis</name>
    <dbReference type="NCBI Taxonomy" id="2601703"/>
    <lineage>
        <taxon>Bacteria</taxon>
        <taxon>Pseudomonadati</taxon>
        <taxon>Bacteroidota</taxon>
        <taxon>Bacteroidia</taxon>
        <taxon>Bacteroidales</taxon>
        <taxon>Muribaculaceae</taxon>
        <taxon>Heminiphilus</taxon>
    </lineage>
</organism>
<evidence type="ECO:0000256" key="5">
    <source>
        <dbReference type="ARBA" id="ARBA00023204"/>
    </source>
</evidence>
<comment type="caution">
    <text evidence="7">The sequence shown here is derived from an EMBL/GenBank/DDBJ whole genome shotgun (WGS) entry which is preliminary data.</text>
</comment>
<dbReference type="EMBL" id="JBCLPP010000062">
    <property type="protein sequence ID" value="MEY8246615.1"/>
    <property type="molecule type" value="Genomic_DNA"/>
</dbReference>
<dbReference type="InterPro" id="IPR011335">
    <property type="entry name" value="Restrct_endonuc-II-like"/>
</dbReference>
<gene>
    <name evidence="7" type="ORF">AAK873_13485</name>
</gene>
<evidence type="ECO:0000313" key="8">
    <source>
        <dbReference type="Proteomes" id="UP001565200"/>
    </source>
</evidence>
<evidence type="ECO:0000256" key="6">
    <source>
        <dbReference type="PIRNR" id="PIRNR018267"/>
    </source>
</evidence>
<evidence type="ECO:0000256" key="4">
    <source>
        <dbReference type="ARBA" id="ARBA00022801"/>
    </source>
</evidence>
<dbReference type="CDD" id="cd00221">
    <property type="entry name" value="Vsr"/>
    <property type="match status" value="1"/>
</dbReference>
<keyword evidence="3 6" id="KW-0227">DNA damage</keyword>
<keyword evidence="5 6" id="KW-0234">DNA repair</keyword>
<dbReference type="SUPFAM" id="SSF52980">
    <property type="entry name" value="Restriction endonuclease-like"/>
    <property type="match status" value="1"/>
</dbReference>
<name>A0ABV4CYY5_9BACT</name>
<protein>
    <recommendedName>
        <fullName evidence="6">Very short patch repair endonuclease</fullName>
        <ecNumber evidence="6">3.1.-.-</ecNumber>
    </recommendedName>
</protein>
<dbReference type="NCBIfam" id="TIGR00632">
    <property type="entry name" value="vsr"/>
    <property type="match status" value="1"/>
</dbReference>